<feature type="domain" description="Amidase" evidence="1">
    <location>
        <begin position="133"/>
        <end position="529"/>
    </location>
</feature>
<reference evidence="3" key="1">
    <citation type="journal article" date="2019" name="Int. J. Syst. Evol. Microbiol.">
        <title>The Global Catalogue of Microorganisms (GCM) 10K type strain sequencing project: providing services to taxonomists for standard genome sequencing and annotation.</title>
        <authorList>
            <consortium name="The Broad Institute Genomics Platform"/>
            <consortium name="The Broad Institute Genome Sequencing Center for Infectious Disease"/>
            <person name="Wu L."/>
            <person name="Ma J."/>
        </authorList>
    </citation>
    <scope>NUCLEOTIDE SEQUENCE [LARGE SCALE GENOMIC DNA]</scope>
    <source>
        <strain evidence="3">CGMCC 1.15111</strain>
    </source>
</reference>
<dbReference type="Gene3D" id="3.90.1300.10">
    <property type="entry name" value="Amidase signature (AS) domain"/>
    <property type="match status" value="1"/>
</dbReference>
<evidence type="ECO:0000313" key="3">
    <source>
        <dbReference type="Proteomes" id="UP000658258"/>
    </source>
</evidence>
<dbReference type="SUPFAM" id="SSF75304">
    <property type="entry name" value="Amidase signature (AS) enzymes"/>
    <property type="match status" value="1"/>
</dbReference>
<dbReference type="PANTHER" id="PTHR11895">
    <property type="entry name" value="TRANSAMIDASE"/>
    <property type="match status" value="1"/>
</dbReference>
<dbReference type="InterPro" id="IPR000120">
    <property type="entry name" value="Amidase"/>
</dbReference>
<dbReference type="PANTHER" id="PTHR11895:SF73">
    <property type="entry name" value="AMIDASE FAMILY PROTEIN"/>
    <property type="match status" value="1"/>
</dbReference>
<dbReference type="Pfam" id="PF01425">
    <property type="entry name" value="Amidase"/>
    <property type="match status" value="1"/>
</dbReference>
<keyword evidence="3" id="KW-1185">Reference proteome</keyword>
<evidence type="ECO:0000313" key="2">
    <source>
        <dbReference type="EMBL" id="GHE54378.1"/>
    </source>
</evidence>
<accession>A0ABQ3I4T9</accession>
<gene>
    <name evidence="2" type="ORF">GCM10011340_06240</name>
</gene>
<dbReference type="Proteomes" id="UP000658258">
    <property type="component" value="Unassembled WGS sequence"/>
</dbReference>
<organism evidence="2 3">
    <name type="scientific">Roseivirga thermotolerans</name>
    <dbReference type="NCBI Taxonomy" id="1758176"/>
    <lineage>
        <taxon>Bacteria</taxon>
        <taxon>Pseudomonadati</taxon>
        <taxon>Bacteroidota</taxon>
        <taxon>Cytophagia</taxon>
        <taxon>Cytophagales</taxon>
        <taxon>Roseivirgaceae</taxon>
        <taxon>Roseivirga</taxon>
    </lineage>
</organism>
<comment type="caution">
    <text evidence="2">The sequence shown here is derived from an EMBL/GenBank/DDBJ whole genome shotgun (WGS) entry which is preliminary data.</text>
</comment>
<dbReference type="PROSITE" id="PS51257">
    <property type="entry name" value="PROKAR_LIPOPROTEIN"/>
    <property type="match status" value="1"/>
</dbReference>
<dbReference type="InterPro" id="IPR023631">
    <property type="entry name" value="Amidase_dom"/>
</dbReference>
<dbReference type="EMBL" id="BNAG01000001">
    <property type="protein sequence ID" value="GHE54378.1"/>
    <property type="molecule type" value="Genomic_DNA"/>
</dbReference>
<evidence type="ECO:0000259" key="1">
    <source>
        <dbReference type="Pfam" id="PF01425"/>
    </source>
</evidence>
<protein>
    <submittedName>
        <fullName evidence="2">Amidase</fullName>
    </submittedName>
</protein>
<proteinExistence type="predicted"/>
<sequence>MKNLCALLLATLLALSCKPTEYGFHKRDIKAAQKLYGLTFEGDGLNTMYDYLGRNKRGYMEMREFTIENETFPAVAFDPHPSGFMAPEGEQRRLAFEIPQNIALPPTEEEIAFMSISELASLIKSRQLSSERLTSIYLKRIEQFDGQLQSVITVTRELALAQARKADAEIAAGKYRGILHGIPYGVKDLMTVDGYPTTWGAEPYRNQQFDYTATVVKKMEEQGAVLIAKLVSGSLARGDVWFGGKTKNPWDLSQGASGSSAGSGSATAAGLVAFSLGTETLGSITSPAARNGVTGLRPTYGRISRHGVMSLSWSMDKVGPIARSAKDCQIVLSAIYGFDPLDPSTNTIPLDTPGPSVKDLKIAVLMSDLKNDESANGHNMLQALSVLEKDLGQSFDTLSLPTDFPYAVFDIILRAESGAFFDELVRSGKVNDMVEQHSGSRANSLRQSRFIPAVEYLQANRVRRQLIDHIHKLLEGYDVILAPTFRSRQMLITNLTGHPVITLPTGFDEKGRPTSMTFIGQLYQEQTILQLAQHYQELTSFEEKKPPLFFGGQQ</sequence>
<dbReference type="InterPro" id="IPR036928">
    <property type="entry name" value="AS_sf"/>
</dbReference>
<name>A0ABQ3I4T9_9BACT</name>
<dbReference type="RefSeq" id="WP_189628724.1">
    <property type="nucleotide sequence ID" value="NZ_BNAG01000001.1"/>
</dbReference>